<evidence type="ECO:0000313" key="2">
    <source>
        <dbReference type="Proteomes" id="UP000299102"/>
    </source>
</evidence>
<dbReference type="EMBL" id="BGZK01003236">
    <property type="protein sequence ID" value="GBO99045.1"/>
    <property type="molecule type" value="Genomic_DNA"/>
</dbReference>
<keyword evidence="2" id="KW-1185">Reference proteome</keyword>
<gene>
    <name evidence="1" type="ORF">EVAR_45046_1</name>
</gene>
<dbReference type="Proteomes" id="UP000299102">
    <property type="component" value="Unassembled WGS sequence"/>
</dbReference>
<dbReference type="AlphaFoldDB" id="A0A4C1SB30"/>
<protein>
    <submittedName>
        <fullName evidence="1">Uncharacterized protein</fullName>
    </submittedName>
</protein>
<name>A0A4C1SB30_EUMVA</name>
<reference evidence="1 2" key="1">
    <citation type="journal article" date="2019" name="Commun. Biol.">
        <title>The bagworm genome reveals a unique fibroin gene that provides high tensile strength.</title>
        <authorList>
            <person name="Kono N."/>
            <person name="Nakamura H."/>
            <person name="Ohtoshi R."/>
            <person name="Tomita M."/>
            <person name="Numata K."/>
            <person name="Arakawa K."/>
        </authorList>
    </citation>
    <scope>NUCLEOTIDE SEQUENCE [LARGE SCALE GENOMIC DNA]</scope>
</reference>
<accession>A0A4C1SB30</accession>
<comment type="caution">
    <text evidence="1">The sequence shown here is derived from an EMBL/GenBank/DDBJ whole genome shotgun (WGS) entry which is preliminary data.</text>
</comment>
<sequence length="80" mass="9096">MIDEIDSAIRALTNHIRIVVKRCSRVDPASVDRRKLPADAFELLKAKNAALCHAYAYPTGENRSIARTLQRCVRVRMMEV</sequence>
<proteinExistence type="predicted"/>
<dbReference type="OrthoDB" id="7487383at2759"/>
<organism evidence="1 2">
    <name type="scientific">Eumeta variegata</name>
    <name type="common">Bagworm moth</name>
    <name type="synonym">Eumeta japonica</name>
    <dbReference type="NCBI Taxonomy" id="151549"/>
    <lineage>
        <taxon>Eukaryota</taxon>
        <taxon>Metazoa</taxon>
        <taxon>Ecdysozoa</taxon>
        <taxon>Arthropoda</taxon>
        <taxon>Hexapoda</taxon>
        <taxon>Insecta</taxon>
        <taxon>Pterygota</taxon>
        <taxon>Neoptera</taxon>
        <taxon>Endopterygota</taxon>
        <taxon>Lepidoptera</taxon>
        <taxon>Glossata</taxon>
        <taxon>Ditrysia</taxon>
        <taxon>Tineoidea</taxon>
        <taxon>Psychidae</taxon>
        <taxon>Oiketicinae</taxon>
        <taxon>Eumeta</taxon>
    </lineage>
</organism>
<evidence type="ECO:0000313" key="1">
    <source>
        <dbReference type="EMBL" id="GBO99045.1"/>
    </source>
</evidence>